<evidence type="ECO:0000256" key="4">
    <source>
        <dbReference type="ARBA" id="ARBA00022448"/>
    </source>
</evidence>
<comment type="similarity">
    <text evidence="3 11">Belongs to the binding-protein-dependent transport system permease family. CysTW subfamily.</text>
</comment>
<comment type="function">
    <text evidence="1 11">Part of the binding-protein-dependent transport system for molybdenum; probably responsible for the translocation of the substrate across the membrane.</text>
</comment>
<feature type="transmembrane region" description="Helical" evidence="10">
    <location>
        <begin position="53"/>
        <end position="76"/>
    </location>
</feature>
<keyword evidence="7 10" id="KW-0812">Transmembrane</keyword>
<feature type="transmembrane region" description="Helical" evidence="10">
    <location>
        <begin position="202"/>
        <end position="226"/>
    </location>
</feature>
<evidence type="ECO:0000259" key="12">
    <source>
        <dbReference type="PROSITE" id="PS50928"/>
    </source>
</evidence>
<dbReference type="GO" id="GO:0015098">
    <property type="term" value="F:molybdate ion transmembrane transporter activity"/>
    <property type="evidence" value="ECO:0007669"/>
    <property type="project" value="UniProtKB-UniRule"/>
</dbReference>
<accession>B1ZVQ8</accession>
<dbReference type="Pfam" id="PF00528">
    <property type="entry name" value="BPD_transp_1"/>
    <property type="match status" value="1"/>
</dbReference>
<dbReference type="PANTHER" id="PTHR30183:SF8">
    <property type="entry name" value="MOLYBDENUM TRANSPORT SYSTEM PERMEASE"/>
    <property type="match status" value="1"/>
</dbReference>
<evidence type="ECO:0000256" key="6">
    <source>
        <dbReference type="ARBA" id="ARBA00022505"/>
    </source>
</evidence>
<evidence type="ECO:0000256" key="3">
    <source>
        <dbReference type="ARBA" id="ARBA00007069"/>
    </source>
</evidence>
<organism evidence="13 14">
    <name type="scientific">Opitutus terrae (strain DSM 11246 / JCM 15787 / PB90-1)</name>
    <dbReference type="NCBI Taxonomy" id="452637"/>
    <lineage>
        <taxon>Bacteria</taxon>
        <taxon>Pseudomonadati</taxon>
        <taxon>Verrucomicrobiota</taxon>
        <taxon>Opitutia</taxon>
        <taxon>Opitutales</taxon>
        <taxon>Opitutaceae</taxon>
        <taxon>Opitutus</taxon>
    </lineage>
</organism>
<dbReference type="GO" id="GO:0005886">
    <property type="term" value="C:plasma membrane"/>
    <property type="evidence" value="ECO:0007669"/>
    <property type="project" value="UniProtKB-SubCell"/>
</dbReference>
<evidence type="ECO:0000256" key="2">
    <source>
        <dbReference type="ARBA" id="ARBA00004651"/>
    </source>
</evidence>
<dbReference type="InterPro" id="IPR035906">
    <property type="entry name" value="MetI-like_sf"/>
</dbReference>
<evidence type="ECO:0000256" key="9">
    <source>
        <dbReference type="ARBA" id="ARBA00023136"/>
    </source>
</evidence>
<comment type="caution">
    <text evidence="11">Lacks conserved residue(s) required for the propagation of feature annotation.</text>
</comment>
<evidence type="ECO:0000256" key="11">
    <source>
        <dbReference type="RuleBase" id="RU365097"/>
    </source>
</evidence>
<evidence type="ECO:0000313" key="13">
    <source>
        <dbReference type="EMBL" id="ACB74994.1"/>
    </source>
</evidence>
<evidence type="ECO:0000256" key="1">
    <source>
        <dbReference type="ARBA" id="ARBA00002949"/>
    </source>
</evidence>
<dbReference type="EMBL" id="CP001032">
    <property type="protein sequence ID" value="ACB74994.1"/>
    <property type="molecule type" value="Genomic_DNA"/>
</dbReference>
<keyword evidence="8 10" id="KW-1133">Transmembrane helix</keyword>
<keyword evidence="4 10" id="KW-0813">Transport</keyword>
<comment type="subcellular location">
    <subcellularLocation>
        <location evidence="2 10">Cell membrane</location>
        <topology evidence="2 10">Multi-pass membrane protein</topology>
    </subcellularLocation>
</comment>
<dbReference type="PROSITE" id="PS50928">
    <property type="entry name" value="ABC_TM1"/>
    <property type="match status" value="1"/>
</dbReference>
<dbReference type="NCBIfam" id="TIGR02141">
    <property type="entry name" value="modB_ABC"/>
    <property type="match status" value="1"/>
</dbReference>
<dbReference type="InterPro" id="IPR011867">
    <property type="entry name" value="ModB_ABC"/>
</dbReference>
<evidence type="ECO:0000256" key="8">
    <source>
        <dbReference type="ARBA" id="ARBA00022989"/>
    </source>
</evidence>
<keyword evidence="14" id="KW-1185">Reference proteome</keyword>
<dbReference type="Gene3D" id="1.10.3720.10">
    <property type="entry name" value="MetI-like"/>
    <property type="match status" value="1"/>
</dbReference>
<keyword evidence="9 10" id="KW-0472">Membrane</keyword>
<feature type="transmembrane region" description="Helical" evidence="10">
    <location>
        <begin position="20"/>
        <end position="41"/>
    </location>
</feature>
<dbReference type="Proteomes" id="UP000007013">
    <property type="component" value="Chromosome"/>
</dbReference>
<evidence type="ECO:0000313" key="14">
    <source>
        <dbReference type="Proteomes" id="UP000007013"/>
    </source>
</evidence>
<reference evidence="13 14" key="1">
    <citation type="journal article" date="2011" name="J. Bacteriol.">
        <title>Genome sequence of the verrucomicrobium Opitutus terrae PB90-1, an abundant inhabitant of rice paddy soil ecosystems.</title>
        <authorList>
            <person name="van Passel M.W."/>
            <person name="Kant R."/>
            <person name="Palva A."/>
            <person name="Copeland A."/>
            <person name="Lucas S."/>
            <person name="Lapidus A."/>
            <person name="Glavina del Rio T."/>
            <person name="Pitluck S."/>
            <person name="Goltsman E."/>
            <person name="Clum A."/>
            <person name="Sun H."/>
            <person name="Schmutz J."/>
            <person name="Larimer F.W."/>
            <person name="Land M.L."/>
            <person name="Hauser L."/>
            <person name="Kyrpides N."/>
            <person name="Mikhailova N."/>
            <person name="Richardson P.P."/>
            <person name="Janssen P.H."/>
            <person name="de Vos W.M."/>
            <person name="Smidt H."/>
        </authorList>
    </citation>
    <scope>NUCLEOTIDE SEQUENCE [LARGE SCALE GENOMIC DNA]</scope>
    <source>
        <strain evidence="14">DSM 11246 / JCM 15787 / PB90-1</strain>
    </source>
</reference>
<dbReference type="AlphaFoldDB" id="B1ZVQ8"/>
<name>B1ZVQ8_OPITP</name>
<evidence type="ECO:0000256" key="10">
    <source>
        <dbReference type="RuleBase" id="RU363032"/>
    </source>
</evidence>
<feature type="domain" description="ABC transmembrane type-1" evidence="12">
    <location>
        <begin position="19"/>
        <end position="223"/>
    </location>
</feature>
<dbReference type="STRING" id="452637.Oter_1710"/>
<dbReference type="SUPFAM" id="SSF161098">
    <property type="entry name" value="MetI-like"/>
    <property type="match status" value="1"/>
</dbReference>
<keyword evidence="5 11" id="KW-1003">Cell membrane</keyword>
<feature type="transmembrane region" description="Helical" evidence="10">
    <location>
        <begin position="96"/>
        <end position="116"/>
    </location>
</feature>
<dbReference type="CDD" id="cd06261">
    <property type="entry name" value="TM_PBP2"/>
    <property type="match status" value="1"/>
</dbReference>
<protein>
    <recommendedName>
        <fullName evidence="11">Molybdenum transport system permease</fullName>
    </recommendedName>
</protein>
<dbReference type="eggNOG" id="COG4149">
    <property type="taxonomic scope" value="Bacteria"/>
</dbReference>
<proteinExistence type="inferred from homology"/>
<dbReference type="OrthoDB" id="9795403at2"/>
<gene>
    <name evidence="13" type="ordered locus">Oter_1710</name>
</gene>
<dbReference type="InterPro" id="IPR000515">
    <property type="entry name" value="MetI-like"/>
</dbReference>
<evidence type="ECO:0000256" key="7">
    <source>
        <dbReference type="ARBA" id="ARBA00022692"/>
    </source>
</evidence>
<dbReference type="KEGG" id="ote:Oter_1710"/>
<dbReference type="PANTHER" id="PTHR30183">
    <property type="entry name" value="MOLYBDENUM TRANSPORT SYSTEM PERMEASE PROTEIN MODB"/>
    <property type="match status" value="1"/>
</dbReference>
<dbReference type="RefSeq" id="WP_012374531.1">
    <property type="nucleotide sequence ID" value="NC_010571.1"/>
</dbReference>
<evidence type="ECO:0000256" key="5">
    <source>
        <dbReference type="ARBA" id="ARBA00022475"/>
    </source>
</evidence>
<dbReference type="HOGENOM" id="CLU_016047_14_3_0"/>
<sequence length="231" mass="24691">MTDPGSTFLGLSAPLWQSLGLTLRLAAITTLVLGTVGLPLAQWLNTSRWRLAPVVETLVTLPVVLPPTVIGFYLLVGFSPNHPPGSWWQAAFGTPLAFSFTGLVIASVFYSLPFAVQPFQAALRGVPRELLDAGTALGAAPARVWWRVHVPLAWRGIAAGLTLGFAHTLGEFGVVLMIGGSIPGVTRVASIALYDEVQKLDYAAAHAFAAMLLVLSFALLLVVTLLQRRKR</sequence>
<keyword evidence="6 11" id="KW-0500">Molybdenum</keyword>